<protein>
    <recommendedName>
        <fullName evidence="3">Tir chaperone protein (CesT) family protein</fullName>
    </recommendedName>
</protein>
<accession>A0ABU1N920</accession>
<sequence>MTVELGPGIDRYLASVRLAPAVVDIDGSLFFQVEERLQIHAAMLPDERVELFAGAGYVRAELLQAIVEADEDDDFDEDEPRHVQDVLARWTGEGAHWAVDVHRQTGLLTLSMVVSALPGDPSEWAIVIDAFMRTADSWTARLEREAAGPWAHSGVGLTEISSGAFLRC</sequence>
<dbReference type="RefSeq" id="WP_309898523.1">
    <property type="nucleotide sequence ID" value="NZ_JAVDRF010000001.1"/>
</dbReference>
<organism evidence="1 2">
    <name type="scientific">Variovorax soli</name>
    <dbReference type="NCBI Taxonomy" id="376815"/>
    <lineage>
        <taxon>Bacteria</taxon>
        <taxon>Pseudomonadati</taxon>
        <taxon>Pseudomonadota</taxon>
        <taxon>Betaproteobacteria</taxon>
        <taxon>Burkholderiales</taxon>
        <taxon>Comamonadaceae</taxon>
        <taxon>Variovorax</taxon>
    </lineage>
</organism>
<evidence type="ECO:0008006" key="3">
    <source>
        <dbReference type="Google" id="ProtNLM"/>
    </source>
</evidence>
<name>A0ABU1N920_9BURK</name>
<gene>
    <name evidence="1" type="ORF">J2739_000693</name>
</gene>
<dbReference type="EMBL" id="JAVDRF010000001">
    <property type="protein sequence ID" value="MDR6534933.1"/>
    <property type="molecule type" value="Genomic_DNA"/>
</dbReference>
<proteinExistence type="predicted"/>
<evidence type="ECO:0000313" key="1">
    <source>
        <dbReference type="EMBL" id="MDR6534933.1"/>
    </source>
</evidence>
<keyword evidence="2" id="KW-1185">Reference proteome</keyword>
<comment type="caution">
    <text evidence="1">The sequence shown here is derived from an EMBL/GenBank/DDBJ whole genome shotgun (WGS) entry which is preliminary data.</text>
</comment>
<reference evidence="1 2" key="1">
    <citation type="submission" date="2023-07" db="EMBL/GenBank/DDBJ databases">
        <title>Sorghum-associated microbial communities from plants grown in Nebraska, USA.</title>
        <authorList>
            <person name="Schachtman D."/>
        </authorList>
    </citation>
    <scope>NUCLEOTIDE SEQUENCE [LARGE SCALE GENOMIC DNA]</scope>
    <source>
        <strain evidence="1 2">DS1781</strain>
    </source>
</reference>
<dbReference type="Proteomes" id="UP001184230">
    <property type="component" value="Unassembled WGS sequence"/>
</dbReference>
<evidence type="ECO:0000313" key="2">
    <source>
        <dbReference type="Proteomes" id="UP001184230"/>
    </source>
</evidence>